<accession>A0A1I4Z7C9</accession>
<dbReference type="Proteomes" id="UP000198705">
    <property type="component" value="Unassembled WGS sequence"/>
</dbReference>
<protein>
    <recommendedName>
        <fullName evidence="4">Lipoprotein</fullName>
    </recommendedName>
</protein>
<sequence>MKKYNLLILILMLTVGCAKRNDVNLLRSELNELKNSHKTLDKELDSIKKLYVMPFKLYESIVTNEKEIEPDSIIQDYKKLIDRYPNSFWKHESEKRIKNIEMRKKYWTKKDGWKLDGFPKKPLVDEETISCPGC</sequence>
<keyword evidence="1" id="KW-0175">Coiled coil</keyword>
<dbReference type="EMBL" id="FOVN01000001">
    <property type="protein sequence ID" value="SFN46077.1"/>
    <property type="molecule type" value="Genomic_DNA"/>
</dbReference>
<reference evidence="3" key="1">
    <citation type="submission" date="2016-10" db="EMBL/GenBank/DDBJ databases">
        <authorList>
            <person name="Varghese N."/>
            <person name="Submissions S."/>
        </authorList>
    </citation>
    <scope>NUCLEOTIDE SEQUENCE [LARGE SCALE GENOMIC DNA]</scope>
    <source>
        <strain evidence="3">DSM 23925</strain>
    </source>
</reference>
<dbReference type="RefSeq" id="WP_092206129.1">
    <property type="nucleotide sequence ID" value="NZ_FOVN01000001.1"/>
</dbReference>
<evidence type="ECO:0000313" key="3">
    <source>
        <dbReference type="Proteomes" id="UP000198705"/>
    </source>
</evidence>
<evidence type="ECO:0000256" key="1">
    <source>
        <dbReference type="SAM" id="Coils"/>
    </source>
</evidence>
<evidence type="ECO:0008006" key="4">
    <source>
        <dbReference type="Google" id="ProtNLM"/>
    </source>
</evidence>
<proteinExistence type="predicted"/>
<gene>
    <name evidence="2" type="ORF">SAMN04487989_101577</name>
</gene>
<dbReference type="PROSITE" id="PS51257">
    <property type="entry name" value="PROKAR_LIPOPROTEIN"/>
    <property type="match status" value="1"/>
</dbReference>
<dbReference type="AlphaFoldDB" id="A0A1I4Z7C9"/>
<feature type="coiled-coil region" evidence="1">
    <location>
        <begin position="23"/>
        <end position="50"/>
    </location>
</feature>
<evidence type="ECO:0000313" key="2">
    <source>
        <dbReference type="EMBL" id="SFN46077.1"/>
    </source>
</evidence>
<dbReference type="OrthoDB" id="1441798at2"/>
<organism evidence="2 3">
    <name type="scientific">Bizionia echini</name>
    <dbReference type="NCBI Taxonomy" id="649333"/>
    <lineage>
        <taxon>Bacteria</taxon>
        <taxon>Pseudomonadati</taxon>
        <taxon>Bacteroidota</taxon>
        <taxon>Flavobacteriia</taxon>
        <taxon>Flavobacteriales</taxon>
        <taxon>Flavobacteriaceae</taxon>
        <taxon>Bizionia</taxon>
    </lineage>
</organism>
<keyword evidence="3" id="KW-1185">Reference proteome</keyword>
<name>A0A1I4Z7C9_9FLAO</name>